<protein>
    <submittedName>
        <fullName evidence="2">Uncharacterized protein</fullName>
    </submittedName>
</protein>
<reference evidence="2" key="1">
    <citation type="submission" date="2021-02" db="EMBL/GenBank/DDBJ databases">
        <authorList>
            <person name="Nowell W R."/>
        </authorList>
    </citation>
    <scope>NUCLEOTIDE SEQUENCE</scope>
</reference>
<organism evidence="2 3">
    <name type="scientific">Adineta steineri</name>
    <dbReference type="NCBI Taxonomy" id="433720"/>
    <lineage>
        <taxon>Eukaryota</taxon>
        <taxon>Metazoa</taxon>
        <taxon>Spiralia</taxon>
        <taxon>Gnathifera</taxon>
        <taxon>Rotifera</taxon>
        <taxon>Eurotatoria</taxon>
        <taxon>Bdelloidea</taxon>
        <taxon>Adinetida</taxon>
        <taxon>Adinetidae</taxon>
        <taxon>Adineta</taxon>
    </lineage>
</organism>
<dbReference type="Proteomes" id="UP000663844">
    <property type="component" value="Unassembled WGS sequence"/>
</dbReference>
<sequence>KVLVTGGYNGNSAAELYDPLTGNWTMTGNMTALRSYHTISKLTNGTILVAGGVRNSTMCLKSAELY</sequence>
<evidence type="ECO:0000313" key="2">
    <source>
        <dbReference type="EMBL" id="CAF4435917.1"/>
    </source>
</evidence>
<dbReference type="EMBL" id="CAJOAZ010030824">
    <property type="protein sequence ID" value="CAF4435917.1"/>
    <property type="molecule type" value="Genomic_DNA"/>
</dbReference>
<dbReference type="Gene3D" id="2.130.10.80">
    <property type="entry name" value="Galactose oxidase/kelch, beta-propeller"/>
    <property type="match status" value="1"/>
</dbReference>
<feature type="non-terminal residue" evidence="2">
    <location>
        <position position="1"/>
    </location>
</feature>
<gene>
    <name evidence="2" type="ORF">OXD698_LOCUS53521</name>
</gene>
<evidence type="ECO:0000313" key="3">
    <source>
        <dbReference type="Proteomes" id="UP000663844"/>
    </source>
</evidence>
<proteinExistence type="predicted"/>
<evidence type="ECO:0000256" key="1">
    <source>
        <dbReference type="ARBA" id="ARBA00022441"/>
    </source>
</evidence>
<dbReference type="InterPro" id="IPR037293">
    <property type="entry name" value="Gal_Oxidase_central_sf"/>
</dbReference>
<dbReference type="InterPro" id="IPR006652">
    <property type="entry name" value="Kelch_1"/>
</dbReference>
<dbReference type="AlphaFoldDB" id="A0A820RAU3"/>
<dbReference type="SMART" id="SM00612">
    <property type="entry name" value="Kelch"/>
    <property type="match status" value="1"/>
</dbReference>
<comment type="caution">
    <text evidence="2">The sequence shown here is derived from an EMBL/GenBank/DDBJ whole genome shotgun (WGS) entry which is preliminary data.</text>
</comment>
<accession>A0A820RAU3</accession>
<keyword evidence="1" id="KW-0880">Kelch repeat</keyword>
<dbReference type="InterPro" id="IPR015915">
    <property type="entry name" value="Kelch-typ_b-propeller"/>
</dbReference>
<dbReference type="SUPFAM" id="SSF117281">
    <property type="entry name" value="Kelch motif"/>
    <property type="match status" value="1"/>
</dbReference>
<name>A0A820RAU3_9BILA</name>